<dbReference type="GO" id="GO:0030234">
    <property type="term" value="F:enzyme regulator activity"/>
    <property type="evidence" value="ECO:0007669"/>
    <property type="project" value="InterPro"/>
</dbReference>
<dbReference type="InterPro" id="IPR011322">
    <property type="entry name" value="N-reg_PII-like_a/b"/>
</dbReference>
<dbReference type="Pfam" id="PF00543">
    <property type="entry name" value="P-II"/>
    <property type="match status" value="1"/>
</dbReference>
<dbReference type="InterPro" id="IPR015867">
    <property type="entry name" value="N-reg_PII/ATP_PRibTrfase_C"/>
</dbReference>
<dbReference type="PROSITE" id="PS51343">
    <property type="entry name" value="PII_GLNB_DOM"/>
    <property type="match status" value="1"/>
</dbReference>
<dbReference type="SMART" id="SM00938">
    <property type="entry name" value="P-II"/>
    <property type="match status" value="1"/>
</dbReference>
<dbReference type="Gene3D" id="3.30.70.120">
    <property type="match status" value="1"/>
</dbReference>
<evidence type="ECO:0000313" key="2">
    <source>
        <dbReference type="Proteomes" id="UP000322917"/>
    </source>
</evidence>
<keyword evidence="2" id="KW-1185">Reference proteome</keyword>
<dbReference type="PANTHER" id="PTHR30115">
    <property type="entry name" value="NITROGEN REGULATORY PROTEIN P-II"/>
    <property type="match status" value="1"/>
</dbReference>
<proteinExistence type="predicted"/>
<dbReference type="GO" id="GO:0005829">
    <property type="term" value="C:cytosol"/>
    <property type="evidence" value="ECO:0007669"/>
    <property type="project" value="TreeGrafter"/>
</dbReference>
<dbReference type="EMBL" id="FQZD01000024">
    <property type="protein sequence ID" value="SHJ50412.1"/>
    <property type="molecule type" value="Genomic_DNA"/>
</dbReference>
<reference evidence="1 2" key="1">
    <citation type="submission" date="2016-11" db="EMBL/GenBank/DDBJ databases">
        <authorList>
            <person name="Varghese N."/>
            <person name="Submissions S."/>
        </authorList>
    </citation>
    <scope>NUCLEOTIDE SEQUENCE [LARGE SCALE GENOMIC DNA]</scope>
    <source>
        <strain evidence="1 2">DSM 15287</strain>
    </source>
</reference>
<dbReference type="PANTHER" id="PTHR30115:SF11">
    <property type="entry name" value="NITROGEN REGULATORY PROTEIN P-II HOMOLOG"/>
    <property type="match status" value="1"/>
</dbReference>
<name>A0A1M6JUX0_9FIRM</name>
<organism evidence="1 2">
    <name type="scientific">Propionispora hippei DSM 15287</name>
    <dbReference type="NCBI Taxonomy" id="1123003"/>
    <lineage>
        <taxon>Bacteria</taxon>
        <taxon>Bacillati</taxon>
        <taxon>Bacillota</taxon>
        <taxon>Negativicutes</taxon>
        <taxon>Selenomonadales</taxon>
        <taxon>Sporomusaceae</taxon>
        <taxon>Propionispora</taxon>
    </lineage>
</organism>
<dbReference type="RefSeq" id="WP_149735375.1">
    <property type="nucleotide sequence ID" value="NZ_FQZD01000024.1"/>
</dbReference>
<evidence type="ECO:0000313" key="1">
    <source>
        <dbReference type="EMBL" id="SHJ50412.1"/>
    </source>
</evidence>
<dbReference type="InterPro" id="IPR002187">
    <property type="entry name" value="N-reg_PII"/>
</dbReference>
<sequence>MKEIIAIVRMNKTNATKKALIEAGAAGFTATKVVGRGKMVVDTSTIEDRKRELLSMTSEEDRANAEILIESFLNGARLFPRRMFNIIAHDQDVANIVEAITVANRTDNHVGDGKIFILPLGDVVRVRTGETGDEAI</sequence>
<dbReference type="GO" id="GO:0006808">
    <property type="term" value="P:regulation of nitrogen utilization"/>
    <property type="evidence" value="ECO:0007669"/>
    <property type="project" value="InterPro"/>
</dbReference>
<protein>
    <submittedName>
        <fullName evidence="1">Nitrogen regulatory protein P-II family</fullName>
    </submittedName>
</protein>
<dbReference type="GO" id="GO:0005524">
    <property type="term" value="F:ATP binding"/>
    <property type="evidence" value="ECO:0007669"/>
    <property type="project" value="TreeGrafter"/>
</dbReference>
<accession>A0A1M6JUX0</accession>
<dbReference type="SUPFAM" id="SSF54913">
    <property type="entry name" value="GlnB-like"/>
    <property type="match status" value="1"/>
</dbReference>
<dbReference type="Proteomes" id="UP000322917">
    <property type="component" value="Unassembled WGS sequence"/>
</dbReference>
<dbReference type="OrthoDB" id="9802729at2"/>
<gene>
    <name evidence="1" type="ORF">SAMN02745170_02684</name>
</gene>
<dbReference type="AlphaFoldDB" id="A0A1M6JUX0"/>